<dbReference type="EMBL" id="CAJOBI010327953">
    <property type="protein sequence ID" value="CAF5194516.1"/>
    <property type="molecule type" value="Genomic_DNA"/>
</dbReference>
<feature type="non-terminal residue" evidence="1">
    <location>
        <position position="19"/>
    </location>
</feature>
<evidence type="ECO:0000313" key="1">
    <source>
        <dbReference type="EMBL" id="CAF5194516.1"/>
    </source>
</evidence>
<protein>
    <submittedName>
        <fullName evidence="1">Uncharacterized protein</fullName>
    </submittedName>
</protein>
<organism evidence="1 2">
    <name type="scientific">Rotaria magnacalcarata</name>
    <dbReference type="NCBI Taxonomy" id="392030"/>
    <lineage>
        <taxon>Eukaryota</taxon>
        <taxon>Metazoa</taxon>
        <taxon>Spiralia</taxon>
        <taxon>Gnathifera</taxon>
        <taxon>Rotifera</taxon>
        <taxon>Eurotatoria</taxon>
        <taxon>Bdelloidea</taxon>
        <taxon>Philodinida</taxon>
        <taxon>Philodinidae</taxon>
        <taxon>Rotaria</taxon>
    </lineage>
</organism>
<feature type="non-terminal residue" evidence="1">
    <location>
        <position position="1"/>
    </location>
</feature>
<dbReference type="AlphaFoldDB" id="A0A8S3I9T2"/>
<sequence>NDTPQLYHRLCLDMASNNS</sequence>
<name>A0A8S3I9T2_9BILA</name>
<dbReference type="Proteomes" id="UP000676336">
    <property type="component" value="Unassembled WGS sequence"/>
</dbReference>
<reference evidence="1" key="1">
    <citation type="submission" date="2021-02" db="EMBL/GenBank/DDBJ databases">
        <authorList>
            <person name="Nowell W R."/>
        </authorList>
    </citation>
    <scope>NUCLEOTIDE SEQUENCE</scope>
</reference>
<proteinExistence type="predicted"/>
<evidence type="ECO:0000313" key="2">
    <source>
        <dbReference type="Proteomes" id="UP000676336"/>
    </source>
</evidence>
<comment type="caution">
    <text evidence="1">The sequence shown here is derived from an EMBL/GenBank/DDBJ whole genome shotgun (WGS) entry which is preliminary data.</text>
</comment>
<accession>A0A8S3I9T2</accession>
<gene>
    <name evidence="1" type="ORF">SMN809_LOCUS73471</name>
</gene>